<dbReference type="Proteomes" id="UP000198778">
    <property type="component" value="Unassembled WGS sequence"/>
</dbReference>
<dbReference type="AlphaFoldDB" id="A0A1H0F5W4"/>
<proteinExistence type="predicted"/>
<accession>A0A1H0F5W4</accession>
<name>A0A1H0F5W4_9BACI</name>
<sequence length="68" mass="7670">MGQYAIKNITNEMWVSEIVSSTEIVQTNKGDDALLFQNEKQAAELCKKLSRERGCTYQVVTSDARQIS</sequence>
<evidence type="ECO:0000313" key="2">
    <source>
        <dbReference type="Proteomes" id="UP000198778"/>
    </source>
</evidence>
<protein>
    <submittedName>
        <fullName evidence="1">Uncharacterized protein</fullName>
    </submittedName>
</protein>
<gene>
    <name evidence="1" type="ORF">SAMN04488053_104200</name>
</gene>
<reference evidence="2" key="1">
    <citation type="submission" date="2016-10" db="EMBL/GenBank/DDBJ databases">
        <authorList>
            <person name="Varghese N."/>
            <person name="Submissions S."/>
        </authorList>
    </citation>
    <scope>NUCLEOTIDE SEQUENCE [LARGE SCALE GENOMIC DNA]</scope>
    <source>
        <strain evidence="2">CGMCC 1.10369</strain>
    </source>
</reference>
<organism evidence="1 2">
    <name type="scientific">Alkalicoccus daliensis</name>
    <dbReference type="NCBI Taxonomy" id="745820"/>
    <lineage>
        <taxon>Bacteria</taxon>
        <taxon>Bacillati</taxon>
        <taxon>Bacillota</taxon>
        <taxon>Bacilli</taxon>
        <taxon>Bacillales</taxon>
        <taxon>Bacillaceae</taxon>
        <taxon>Alkalicoccus</taxon>
    </lineage>
</organism>
<evidence type="ECO:0000313" key="1">
    <source>
        <dbReference type="EMBL" id="SDN89971.1"/>
    </source>
</evidence>
<dbReference type="EMBL" id="FNIL01000004">
    <property type="protein sequence ID" value="SDN89971.1"/>
    <property type="molecule type" value="Genomic_DNA"/>
</dbReference>
<keyword evidence="2" id="KW-1185">Reference proteome</keyword>
<dbReference type="RefSeq" id="WP_090842633.1">
    <property type="nucleotide sequence ID" value="NZ_FNIL01000004.1"/>
</dbReference>